<feature type="domain" description="AB hydrolase-1" evidence="1">
    <location>
        <begin position="75"/>
        <end position="188"/>
    </location>
</feature>
<name>A0A074L034_9BACT</name>
<dbReference type="Gene3D" id="3.40.50.1820">
    <property type="entry name" value="alpha/beta hydrolase"/>
    <property type="match status" value="1"/>
</dbReference>
<accession>A0A074L034</accession>
<evidence type="ECO:0000313" key="2">
    <source>
        <dbReference type="EMBL" id="KEO75591.1"/>
    </source>
</evidence>
<sequence>MKQFIYQSLGLYLNTLNSISPKIGGQAGFRLFCRPMRTGFRRQHLEFFSTSESEDFNFNSINVKLYKWGHGPKKILFVHGWQSHSYHWKQYIEPIDKDEYTLIAFDAPGHGQSEGNQFHVPMNAFLISLLVEKYHGFHAVVAHSIGSLSVHYALAYYQIQGIEKLVTMASPSRAAELFAFYTSILQLKKHTIENVTNEFQMQVRHKIEDISLAAMAKNLDIPGLIIHDKDDPDTPFHNALELSAAWNKAVLIPTEGLGHNLKSKEVVKTVVNYISLS</sequence>
<keyword evidence="3" id="KW-1185">Reference proteome</keyword>
<dbReference type="InterPro" id="IPR029058">
    <property type="entry name" value="AB_hydrolase_fold"/>
</dbReference>
<proteinExistence type="predicted"/>
<organism evidence="2 3">
    <name type="scientific">Anditalea andensis</name>
    <dbReference type="NCBI Taxonomy" id="1048983"/>
    <lineage>
        <taxon>Bacteria</taxon>
        <taxon>Pseudomonadati</taxon>
        <taxon>Bacteroidota</taxon>
        <taxon>Cytophagia</taxon>
        <taxon>Cytophagales</taxon>
        <taxon>Cytophagaceae</taxon>
        <taxon>Anditalea</taxon>
    </lineage>
</organism>
<dbReference type="Pfam" id="PF00561">
    <property type="entry name" value="Abhydrolase_1"/>
    <property type="match status" value="1"/>
</dbReference>
<dbReference type="Proteomes" id="UP000027821">
    <property type="component" value="Unassembled WGS sequence"/>
</dbReference>
<dbReference type="RefSeq" id="WP_035069343.1">
    <property type="nucleotide sequence ID" value="NZ_JMIH01000010.1"/>
</dbReference>
<dbReference type="SUPFAM" id="SSF53474">
    <property type="entry name" value="alpha/beta-Hydrolases"/>
    <property type="match status" value="1"/>
</dbReference>
<dbReference type="InterPro" id="IPR000073">
    <property type="entry name" value="AB_hydrolase_1"/>
</dbReference>
<protein>
    <recommendedName>
        <fullName evidence="1">AB hydrolase-1 domain-containing protein</fullName>
    </recommendedName>
</protein>
<evidence type="ECO:0000259" key="1">
    <source>
        <dbReference type="Pfam" id="PF00561"/>
    </source>
</evidence>
<reference evidence="2 3" key="1">
    <citation type="submission" date="2014-04" db="EMBL/GenBank/DDBJ databases">
        <title>Characterization and application of a salt tolerant electro-active bacterium.</title>
        <authorList>
            <person name="Yang L."/>
            <person name="Wei S."/>
            <person name="Tay Q.X.M."/>
        </authorList>
    </citation>
    <scope>NUCLEOTIDE SEQUENCE [LARGE SCALE GENOMIC DNA]</scope>
    <source>
        <strain evidence="2 3">LY1</strain>
    </source>
</reference>
<dbReference type="STRING" id="1048983.EL17_00420"/>
<dbReference type="OrthoDB" id="9785847at2"/>
<evidence type="ECO:0000313" key="3">
    <source>
        <dbReference type="Proteomes" id="UP000027821"/>
    </source>
</evidence>
<dbReference type="PANTHER" id="PTHR43689:SF8">
    <property type="entry name" value="ALPHA_BETA-HYDROLASES SUPERFAMILY PROTEIN"/>
    <property type="match status" value="1"/>
</dbReference>
<comment type="caution">
    <text evidence="2">The sequence shown here is derived from an EMBL/GenBank/DDBJ whole genome shotgun (WGS) entry which is preliminary data.</text>
</comment>
<dbReference type="EMBL" id="JMIH01000010">
    <property type="protein sequence ID" value="KEO75591.1"/>
    <property type="molecule type" value="Genomic_DNA"/>
</dbReference>
<gene>
    <name evidence="2" type="ORF">EL17_00420</name>
</gene>
<dbReference type="PANTHER" id="PTHR43689">
    <property type="entry name" value="HYDROLASE"/>
    <property type="match status" value="1"/>
</dbReference>
<dbReference type="AlphaFoldDB" id="A0A074L034"/>
<dbReference type="eggNOG" id="COG1073">
    <property type="taxonomic scope" value="Bacteria"/>
</dbReference>